<organism evidence="6 7">
    <name type="scientific">Suhomyces tanzawaensis NRRL Y-17324</name>
    <dbReference type="NCBI Taxonomy" id="984487"/>
    <lineage>
        <taxon>Eukaryota</taxon>
        <taxon>Fungi</taxon>
        <taxon>Dikarya</taxon>
        <taxon>Ascomycota</taxon>
        <taxon>Saccharomycotina</taxon>
        <taxon>Pichiomycetes</taxon>
        <taxon>Debaryomycetaceae</taxon>
        <taxon>Suhomyces</taxon>
    </lineage>
</organism>
<dbReference type="EMBL" id="KV453915">
    <property type="protein sequence ID" value="ODV77422.1"/>
    <property type="molecule type" value="Genomic_DNA"/>
</dbReference>
<feature type="binding site" evidence="3">
    <location>
        <begin position="126"/>
        <end position="129"/>
    </location>
    <ligand>
        <name>GTP</name>
        <dbReference type="ChEBI" id="CHEBI:37565"/>
    </ligand>
</feature>
<reference evidence="7" key="1">
    <citation type="submission" date="2016-05" db="EMBL/GenBank/DDBJ databases">
        <title>Comparative genomics of biotechnologically important yeasts.</title>
        <authorList>
            <consortium name="DOE Joint Genome Institute"/>
            <person name="Riley R."/>
            <person name="Haridas S."/>
            <person name="Wolfe K.H."/>
            <person name="Lopes M.R."/>
            <person name="Hittinger C.T."/>
            <person name="Goker M."/>
            <person name="Salamov A."/>
            <person name="Wisecaver J."/>
            <person name="Long T.M."/>
            <person name="Aerts A.L."/>
            <person name="Barry K."/>
            <person name="Choi C."/>
            <person name="Clum A."/>
            <person name="Coughlan A.Y."/>
            <person name="Deshpande S."/>
            <person name="Douglass A.P."/>
            <person name="Hanson S.J."/>
            <person name="Klenk H.-P."/>
            <person name="Labutti K."/>
            <person name="Lapidus A."/>
            <person name="Lindquist E."/>
            <person name="Lipzen A."/>
            <person name="Meier-Kolthoff J.P."/>
            <person name="Ohm R.A."/>
            <person name="Otillar R.P."/>
            <person name="Pangilinan J."/>
            <person name="Peng Y."/>
            <person name="Rokas A."/>
            <person name="Rosa C.A."/>
            <person name="Scheuner C."/>
            <person name="Sibirny A.A."/>
            <person name="Slot J.C."/>
            <person name="Stielow J.B."/>
            <person name="Sun H."/>
            <person name="Kurtzman C.P."/>
            <person name="Blackwell M."/>
            <person name="Grigoriev I.V."/>
            <person name="Jeffries T.W."/>
        </authorList>
    </citation>
    <scope>NUCLEOTIDE SEQUENCE [LARGE SCALE GENOMIC DNA]</scope>
    <source>
        <strain evidence="7">NRRL Y-17324</strain>
    </source>
</reference>
<dbReference type="STRING" id="984487.A0A1E4SDF4"/>
<dbReference type="SMART" id="SM00178">
    <property type="entry name" value="SAR"/>
    <property type="match status" value="1"/>
</dbReference>
<dbReference type="AlphaFoldDB" id="A0A1E4SDF4"/>
<sequence>MGLLSIIRKQKAKDAEVRVLTLGLDNSGKTTIVKKMLGEDTQAISPTMGFQINTMTHAGYTLNIWDIGGQTTLRGFWGNYFDKTNVVVWVVDCMSVERLHESYTELREKVILEDRLVGVYLVVVINKIDLWQGDLEALQQRVVEVLDLDNLVEPEKWTVALASGITGEGLDEMLDWVVQRDY</sequence>
<accession>A0A1E4SDF4</accession>
<dbReference type="GeneID" id="30985339"/>
<proteinExistence type="inferred from homology"/>
<dbReference type="InterPro" id="IPR005225">
    <property type="entry name" value="Small_GTP-bd"/>
</dbReference>
<dbReference type="GO" id="GO:0006457">
    <property type="term" value="P:protein folding"/>
    <property type="evidence" value="ECO:0007669"/>
    <property type="project" value="EnsemblFungi"/>
</dbReference>
<dbReference type="PRINTS" id="PR00328">
    <property type="entry name" value="SAR1GTPBP"/>
</dbReference>
<dbReference type="InterPro" id="IPR006689">
    <property type="entry name" value="Small_GTPase_ARF/SAR"/>
</dbReference>
<dbReference type="InterPro" id="IPR027417">
    <property type="entry name" value="P-loop_NTPase"/>
</dbReference>
<dbReference type="PANTHER" id="PTHR45697">
    <property type="entry name" value="ADP-RIBOSYLATION FACTOR-LIKE PROTEIN 2-RELATED"/>
    <property type="match status" value="1"/>
</dbReference>
<comment type="similarity">
    <text evidence="5">Belongs to the small GTPase superfamily. Arf family.</text>
</comment>
<evidence type="ECO:0000256" key="2">
    <source>
        <dbReference type="ARBA" id="ARBA00023134"/>
    </source>
</evidence>
<feature type="binding site" evidence="3">
    <location>
        <position position="69"/>
    </location>
    <ligand>
        <name>GTP</name>
        <dbReference type="ChEBI" id="CHEBI:37565"/>
    </ligand>
</feature>
<dbReference type="Pfam" id="PF00025">
    <property type="entry name" value="Arf"/>
    <property type="match status" value="1"/>
</dbReference>
<dbReference type="PROSITE" id="PS51417">
    <property type="entry name" value="ARF"/>
    <property type="match status" value="1"/>
</dbReference>
<evidence type="ECO:0000313" key="6">
    <source>
        <dbReference type="EMBL" id="ODV77422.1"/>
    </source>
</evidence>
<keyword evidence="4" id="KW-0479">Metal-binding</keyword>
<keyword evidence="4" id="KW-0460">Magnesium</keyword>
<evidence type="ECO:0000256" key="5">
    <source>
        <dbReference type="RuleBase" id="RU003925"/>
    </source>
</evidence>
<dbReference type="GO" id="GO:0003924">
    <property type="term" value="F:GTPase activity"/>
    <property type="evidence" value="ECO:0007669"/>
    <property type="project" value="InterPro"/>
</dbReference>
<keyword evidence="1 3" id="KW-0547">Nucleotide-binding</keyword>
<dbReference type="OrthoDB" id="2011769at2759"/>
<gene>
    <name evidence="6" type="ORF">CANTADRAFT_7892</name>
</gene>
<dbReference type="NCBIfam" id="TIGR00231">
    <property type="entry name" value="small_GTP"/>
    <property type="match status" value="1"/>
</dbReference>
<feature type="binding site" evidence="3">
    <location>
        <begin position="23"/>
        <end position="30"/>
    </location>
    <ligand>
        <name>GTP</name>
        <dbReference type="ChEBI" id="CHEBI:37565"/>
    </ligand>
</feature>
<dbReference type="SMART" id="SM00177">
    <property type="entry name" value="ARF"/>
    <property type="match status" value="1"/>
</dbReference>
<feature type="binding site" evidence="4">
    <location>
        <position position="47"/>
    </location>
    <ligand>
        <name>Mg(2+)</name>
        <dbReference type="ChEBI" id="CHEBI:18420"/>
    </ligand>
</feature>
<dbReference type="InterPro" id="IPR044612">
    <property type="entry name" value="ARL2/3"/>
</dbReference>
<evidence type="ECO:0000256" key="4">
    <source>
        <dbReference type="PIRSR" id="PIRSR606689-2"/>
    </source>
</evidence>
<protein>
    <submittedName>
        <fullName evidence="6">ARF/SAR superfamily</fullName>
    </submittedName>
</protein>
<dbReference type="Gene3D" id="3.40.50.300">
    <property type="entry name" value="P-loop containing nucleotide triphosphate hydrolases"/>
    <property type="match status" value="1"/>
</dbReference>
<dbReference type="GO" id="GO:0007021">
    <property type="term" value="P:tubulin complex assembly"/>
    <property type="evidence" value="ECO:0007669"/>
    <property type="project" value="EnsemblFungi"/>
</dbReference>
<dbReference type="RefSeq" id="XP_020062544.1">
    <property type="nucleotide sequence ID" value="XM_020211203.1"/>
</dbReference>
<dbReference type="SUPFAM" id="SSF52540">
    <property type="entry name" value="P-loop containing nucleoside triphosphate hydrolases"/>
    <property type="match status" value="1"/>
</dbReference>
<evidence type="ECO:0000256" key="3">
    <source>
        <dbReference type="PIRSR" id="PIRSR606689-1"/>
    </source>
</evidence>
<dbReference type="Proteomes" id="UP000094285">
    <property type="component" value="Unassembled WGS sequence"/>
</dbReference>
<keyword evidence="2 3" id="KW-0342">GTP-binding</keyword>
<feature type="binding site" evidence="4">
    <location>
        <position position="30"/>
    </location>
    <ligand>
        <name>Mg(2+)</name>
        <dbReference type="ChEBI" id="CHEBI:18420"/>
    </ligand>
</feature>
<evidence type="ECO:0000256" key="1">
    <source>
        <dbReference type="ARBA" id="ARBA00022741"/>
    </source>
</evidence>
<dbReference type="GO" id="GO:0005525">
    <property type="term" value="F:GTP binding"/>
    <property type="evidence" value="ECO:0007669"/>
    <property type="project" value="UniProtKB-KW"/>
</dbReference>
<keyword evidence="7" id="KW-1185">Reference proteome</keyword>
<dbReference type="GO" id="GO:0046872">
    <property type="term" value="F:metal ion binding"/>
    <property type="evidence" value="ECO:0007669"/>
    <property type="project" value="UniProtKB-KW"/>
</dbReference>
<name>A0A1E4SDF4_9ASCO</name>
<evidence type="ECO:0000313" key="7">
    <source>
        <dbReference type="Proteomes" id="UP000094285"/>
    </source>
</evidence>